<feature type="region of interest" description="Disordered" evidence="1">
    <location>
        <begin position="65"/>
        <end position="89"/>
    </location>
</feature>
<feature type="region of interest" description="Disordered" evidence="1">
    <location>
        <begin position="161"/>
        <end position="193"/>
    </location>
</feature>
<reference evidence="3" key="1">
    <citation type="journal article" date="2015" name="Nat. Plants">
        <title>Genome expansion of Arabis alpina linked with retrotransposition and reduced symmetric DNA methylation.</title>
        <authorList>
            <person name="Willing E.M."/>
            <person name="Rawat V."/>
            <person name="Mandakova T."/>
            <person name="Maumus F."/>
            <person name="James G.V."/>
            <person name="Nordstroem K.J."/>
            <person name="Becker C."/>
            <person name="Warthmann N."/>
            <person name="Chica C."/>
            <person name="Szarzynska B."/>
            <person name="Zytnicki M."/>
            <person name="Albani M.C."/>
            <person name="Kiefer C."/>
            <person name="Bergonzi S."/>
            <person name="Castaings L."/>
            <person name="Mateos J.L."/>
            <person name="Berns M.C."/>
            <person name="Bujdoso N."/>
            <person name="Piofczyk T."/>
            <person name="de Lorenzo L."/>
            <person name="Barrero-Sicilia C."/>
            <person name="Mateos I."/>
            <person name="Piednoel M."/>
            <person name="Hagmann J."/>
            <person name="Chen-Min-Tao R."/>
            <person name="Iglesias-Fernandez R."/>
            <person name="Schuster S.C."/>
            <person name="Alonso-Blanco C."/>
            <person name="Roudier F."/>
            <person name="Carbonero P."/>
            <person name="Paz-Ares J."/>
            <person name="Davis S.J."/>
            <person name="Pecinka A."/>
            <person name="Quesneville H."/>
            <person name="Colot V."/>
            <person name="Lysak M.A."/>
            <person name="Weigel D."/>
            <person name="Coupland G."/>
            <person name="Schneeberger K."/>
        </authorList>
    </citation>
    <scope>NUCLEOTIDE SEQUENCE [LARGE SCALE GENOMIC DNA]</scope>
    <source>
        <strain evidence="3">cv. Pajares</strain>
    </source>
</reference>
<dbReference type="OrthoDB" id="672903at2759"/>
<evidence type="ECO:0000256" key="1">
    <source>
        <dbReference type="SAM" id="MobiDB-lite"/>
    </source>
</evidence>
<dbReference type="AlphaFoldDB" id="A0A087HK97"/>
<dbReference type="PANTHER" id="PTHR35459:SF2">
    <property type="entry name" value="T1N6.14 PROTEIN"/>
    <property type="match status" value="1"/>
</dbReference>
<organism evidence="2 3">
    <name type="scientific">Arabis alpina</name>
    <name type="common">Alpine rock-cress</name>
    <dbReference type="NCBI Taxonomy" id="50452"/>
    <lineage>
        <taxon>Eukaryota</taxon>
        <taxon>Viridiplantae</taxon>
        <taxon>Streptophyta</taxon>
        <taxon>Embryophyta</taxon>
        <taxon>Tracheophyta</taxon>
        <taxon>Spermatophyta</taxon>
        <taxon>Magnoliopsida</taxon>
        <taxon>eudicotyledons</taxon>
        <taxon>Gunneridae</taxon>
        <taxon>Pentapetalae</taxon>
        <taxon>rosids</taxon>
        <taxon>malvids</taxon>
        <taxon>Brassicales</taxon>
        <taxon>Brassicaceae</taxon>
        <taxon>Arabideae</taxon>
        <taxon>Arabis</taxon>
    </lineage>
</organism>
<dbReference type="Gramene" id="KFK42549">
    <property type="protein sequence ID" value="KFK42549"/>
    <property type="gene ID" value="AALP_AA1G009200"/>
</dbReference>
<evidence type="ECO:0000313" key="3">
    <source>
        <dbReference type="Proteomes" id="UP000029120"/>
    </source>
</evidence>
<name>A0A087HK97_ARAAL</name>
<accession>A0A087HK97</accession>
<proteinExistence type="predicted"/>
<evidence type="ECO:0000313" key="2">
    <source>
        <dbReference type="EMBL" id="KFK42549.1"/>
    </source>
</evidence>
<dbReference type="EMBL" id="CM002869">
    <property type="protein sequence ID" value="KFK42549.1"/>
    <property type="molecule type" value="Genomic_DNA"/>
</dbReference>
<dbReference type="PANTHER" id="PTHR35459">
    <property type="entry name" value="T1N6.14 PROTEIN"/>
    <property type="match status" value="1"/>
</dbReference>
<keyword evidence="3" id="KW-1185">Reference proteome</keyword>
<sequence>MDTSTSTATQPSLPVQDLPPPAASDQRSSPAMVAAELPSVTMNLDSSPVITPTATVQGRTIPTPAAAPQQAQVPTPPSVATTDPTSRGRKRTLEVNLQIENSNYYKMRLLLKDLRPHVLEVLRAPDFNNCKAAIEIQEKMKLMLQLYRETTKCEKKAKSESLSNGKAINQTPTSGLRSSENVQAEKHNSNGNGEVIGGSAFGWNFVTYGGKEAVYCGMSKEEYRTSHPISQMEAEVELQNTL</sequence>
<protein>
    <submittedName>
        <fullName evidence="2">Uncharacterized protein</fullName>
    </submittedName>
</protein>
<feature type="compositionally biased region" description="Polar residues" evidence="1">
    <location>
        <begin position="1"/>
        <end position="13"/>
    </location>
</feature>
<feature type="region of interest" description="Disordered" evidence="1">
    <location>
        <begin position="1"/>
        <end position="33"/>
    </location>
</feature>
<dbReference type="eggNOG" id="ENOG502S5NN">
    <property type="taxonomic scope" value="Eukaryota"/>
</dbReference>
<gene>
    <name evidence="2" type="ordered locus">AALP_Aa1g009200</name>
</gene>
<dbReference type="OMA" id="THDPNPT"/>
<dbReference type="Proteomes" id="UP000029120">
    <property type="component" value="Chromosome 1"/>
</dbReference>
<feature type="compositionally biased region" description="Polar residues" evidence="1">
    <location>
        <begin position="161"/>
        <end position="182"/>
    </location>
</feature>